<dbReference type="InterPro" id="IPR005303">
    <property type="entry name" value="MOCOS_middle"/>
</dbReference>
<evidence type="ECO:0000313" key="3">
    <source>
        <dbReference type="Proteomes" id="UP000245647"/>
    </source>
</evidence>
<accession>A0A2U2PA18</accession>
<dbReference type="RefSeq" id="WP_109418307.1">
    <property type="nucleotide sequence ID" value="NZ_QEAS01000033.1"/>
</dbReference>
<evidence type="ECO:0000313" key="2">
    <source>
        <dbReference type="EMBL" id="PWG78144.1"/>
    </source>
</evidence>
<dbReference type="InterPro" id="IPR011037">
    <property type="entry name" value="Pyrv_Knase-like_insert_dom_sf"/>
</dbReference>
<dbReference type="Pfam" id="PF03476">
    <property type="entry name" value="MOSC_N"/>
    <property type="match status" value="1"/>
</dbReference>
<name>A0A2U2PA18_9SPHI</name>
<proteinExistence type="predicted"/>
<dbReference type="Pfam" id="PF03473">
    <property type="entry name" value="MOSC"/>
    <property type="match status" value="1"/>
</dbReference>
<dbReference type="AlphaFoldDB" id="A0A2U2PA18"/>
<dbReference type="GO" id="GO:0030151">
    <property type="term" value="F:molybdenum ion binding"/>
    <property type="evidence" value="ECO:0007669"/>
    <property type="project" value="InterPro"/>
</dbReference>
<dbReference type="SUPFAM" id="SSF50800">
    <property type="entry name" value="PK beta-barrel domain-like"/>
    <property type="match status" value="1"/>
</dbReference>
<dbReference type="SUPFAM" id="SSF141673">
    <property type="entry name" value="MOSC N-terminal domain-like"/>
    <property type="match status" value="1"/>
</dbReference>
<comment type="caution">
    <text evidence="2">The sequence shown here is derived from an EMBL/GenBank/DDBJ whole genome shotgun (WGS) entry which is preliminary data.</text>
</comment>
<feature type="domain" description="MOSC" evidence="1">
    <location>
        <begin position="124"/>
        <end position="264"/>
    </location>
</feature>
<dbReference type="InterPro" id="IPR005302">
    <property type="entry name" value="MoCF_Sase_C"/>
</dbReference>
<keyword evidence="3" id="KW-1185">Reference proteome</keyword>
<dbReference type="GO" id="GO:0003824">
    <property type="term" value="F:catalytic activity"/>
    <property type="evidence" value="ECO:0007669"/>
    <property type="project" value="InterPro"/>
</dbReference>
<sequence length="268" mass="30613">MFVQDLHIYPVKSLGGIRVKSALALQRGFQFDRRLMLTDTDGSFITQRVYHQLSLLQTQLDEDGIVITHKKDAEQQTRIPFYRNGGESTTVSVWDDTVEALHLNEDIDEWFSNFLQFPCKLVYLPENGIRPVDTRYAEQGEQVSFADAFPYLLIGQASLDDLNSRLDIPVPMNRFRPSIVVTGSSAFEEDTWKEIRIGEVRFKVAKPCARCILTTVDQETGIRGKEPLYTLSKYRTTNNKVLFGQNLIALNEGLISENDPVEILLYKD</sequence>
<dbReference type="Proteomes" id="UP000245647">
    <property type="component" value="Unassembled WGS sequence"/>
</dbReference>
<dbReference type="GO" id="GO:0030170">
    <property type="term" value="F:pyridoxal phosphate binding"/>
    <property type="evidence" value="ECO:0007669"/>
    <property type="project" value="InterPro"/>
</dbReference>
<dbReference type="PROSITE" id="PS51340">
    <property type="entry name" value="MOSC"/>
    <property type="match status" value="1"/>
</dbReference>
<dbReference type="EMBL" id="QEAS01000033">
    <property type="protein sequence ID" value="PWG78144.1"/>
    <property type="molecule type" value="Genomic_DNA"/>
</dbReference>
<dbReference type="PANTHER" id="PTHR14237:SF19">
    <property type="entry name" value="MITOCHONDRIAL AMIDOXIME REDUCING COMPONENT 1"/>
    <property type="match status" value="1"/>
</dbReference>
<protein>
    <submittedName>
        <fullName evidence="2">MOSC domain-containing protein</fullName>
    </submittedName>
</protein>
<dbReference type="OrthoDB" id="581532at2"/>
<gene>
    <name evidence="2" type="ORF">DDR33_23810</name>
</gene>
<reference evidence="2 3" key="1">
    <citation type="submission" date="2018-04" db="EMBL/GenBank/DDBJ databases">
        <title>Pedobacter chongqingensis sp. nov., isolated from a rottenly hemp rope.</title>
        <authorList>
            <person name="Cai Y."/>
        </authorList>
    </citation>
    <scope>NUCLEOTIDE SEQUENCE [LARGE SCALE GENOMIC DNA]</scope>
    <source>
        <strain evidence="2 3">FJ4-8</strain>
    </source>
</reference>
<evidence type="ECO:0000259" key="1">
    <source>
        <dbReference type="PROSITE" id="PS51340"/>
    </source>
</evidence>
<dbReference type="PANTHER" id="PTHR14237">
    <property type="entry name" value="MOLYBDOPTERIN COFACTOR SULFURASE MOSC"/>
    <property type="match status" value="1"/>
</dbReference>
<organism evidence="2 3">
    <name type="scientific">Pararcticibacter amylolyticus</name>
    <dbReference type="NCBI Taxonomy" id="2173175"/>
    <lineage>
        <taxon>Bacteria</taxon>
        <taxon>Pseudomonadati</taxon>
        <taxon>Bacteroidota</taxon>
        <taxon>Sphingobacteriia</taxon>
        <taxon>Sphingobacteriales</taxon>
        <taxon>Sphingobacteriaceae</taxon>
        <taxon>Pararcticibacter</taxon>
    </lineage>
</organism>